<dbReference type="InterPro" id="IPR052025">
    <property type="entry name" value="Xyloglucanase_GH74"/>
</dbReference>
<dbReference type="PANTHER" id="PTHR43739">
    <property type="entry name" value="XYLOGLUCANASE (EUROFUNG)"/>
    <property type="match status" value="1"/>
</dbReference>
<evidence type="ECO:0000256" key="1">
    <source>
        <dbReference type="SAM" id="SignalP"/>
    </source>
</evidence>
<protein>
    <submittedName>
        <fullName evidence="2">Twin arginine translocation signal domain containing protein</fullName>
    </submittedName>
</protein>
<keyword evidence="3" id="KW-1185">Reference proteome</keyword>
<dbReference type="Proteomes" id="UP000698242">
    <property type="component" value="Unassembled WGS sequence"/>
</dbReference>
<sequence length="310" mass="32003">MSVFSPRDLSRRRFLGRGLAAFCAPLILPRAILAAPDTAVRALAFDAGAPVVATRAGLWRLHPEGAEKLPLAEPVTCLASHPRRAGALVAALAGGGLRRSADGGQSWSDAAGLPDAQITALTIAALEPDMIYAALEGDGLWRSRDAGETWEFVMDRPYLAGAEHDVLSLVSLASPTGMGGIWLYAGTKAGLTRVPDCFCRWQDVTAGGAMDALAAGRTPPPANPLPEGEPVGRLALAPETPLRLYAGLRSGLWASADAGVNWTLASAGAIEALAVDPGDPNHLVAGRAGGLSVSDDGGATWTLSTSFKDI</sequence>
<comment type="caution">
    <text evidence="2">The sequence shown here is derived from an EMBL/GenBank/DDBJ whole genome shotgun (WGS) entry which is preliminary data.</text>
</comment>
<evidence type="ECO:0000313" key="2">
    <source>
        <dbReference type="EMBL" id="KAF0677173.1"/>
    </source>
</evidence>
<dbReference type="GO" id="GO:0010411">
    <property type="term" value="P:xyloglucan metabolic process"/>
    <property type="evidence" value="ECO:0007669"/>
    <property type="project" value="TreeGrafter"/>
</dbReference>
<dbReference type="InterPro" id="IPR015943">
    <property type="entry name" value="WD40/YVTN_repeat-like_dom_sf"/>
</dbReference>
<organism evidence="2 3">
    <name type="scientific">Profundibacterium mesophilum KAUST100406-0324</name>
    <dbReference type="NCBI Taxonomy" id="1037889"/>
    <lineage>
        <taxon>Bacteria</taxon>
        <taxon>Pseudomonadati</taxon>
        <taxon>Pseudomonadota</taxon>
        <taxon>Alphaproteobacteria</taxon>
        <taxon>Rhodobacterales</taxon>
        <taxon>Roseobacteraceae</taxon>
        <taxon>Profundibacterium</taxon>
    </lineage>
</organism>
<feature type="chain" id="PRO_5037896170" evidence="1">
    <location>
        <begin position="35"/>
        <end position="310"/>
    </location>
</feature>
<accession>A0A921TDT8</accession>
<proteinExistence type="predicted"/>
<name>A0A921TDT8_9RHOB</name>
<gene>
    <name evidence="2" type="ORF">PMES_00489</name>
</gene>
<dbReference type="AlphaFoldDB" id="A0A921TDT8"/>
<dbReference type="EMBL" id="APKE01000007">
    <property type="protein sequence ID" value="KAF0677173.1"/>
    <property type="molecule type" value="Genomic_DNA"/>
</dbReference>
<dbReference type="RefSeq" id="WP_236549668.1">
    <property type="nucleotide sequence ID" value="NZ_APKE01000007.1"/>
</dbReference>
<dbReference type="Gene3D" id="2.130.10.10">
    <property type="entry name" value="YVTN repeat-like/Quinoprotein amine dehydrogenase"/>
    <property type="match status" value="2"/>
</dbReference>
<dbReference type="PROSITE" id="PS51318">
    <property type="entry name" value="TAT"/>
    <property type="match status" value="1"/>
</dbReference>
<keyword evidence="1" id="KW-0732">Signal</keyword>
<dbReference type="PANTHER" id="PTHR43739:SF5">
    <property type="entry name" value="EXO-ALPHA-SIALIDASE"/>
    <property type="match status" value="1"/>
</dbReference>
<evidence type="ECO:0000313" key="3">
    <source>
        <dbReference type="Proteomes" id="UP000698242"/>
    </source>
</evidence>
<reference evidence="2" key="1">
    <citation type="submission" date="2013-03" db="EMBL/GenBank/DDBJ databases">
        <title>Genome Sequence of the Profundibacterium mesophilum strain KAUST100406-0324T from Red Sea, a novel genus in the family Rhodobacteraceae.</title>
        <authorList>
            <person name="Essack M."/>
            <person name="Alam I."/>
            <person name="Lafi F."/>
            <person name="Alawi W."/>
            <person name="Kamanu F."/>
            <person name="Al-Suwailem A."/>
            <person name="Lee O.O."/>
            <person name="Xu Y."/>
            <person name="Bajic V."/>
            <person name="Qian P.-Y."/>
            <person name="Archer J."/>
        </authorList>
    </citation>
    <scope>NUCLEOTIDE SEQUENCE</scope>
    <source>
        <strain evidence="2">KAUST100406-0324</strain>
    </source>
</reference>
<dbReference type="InterPro" id="IPR036278">
    <property type="entry name" value="Sialidase_sf"/>
</dbReference>
<dbReference type="SUPFAM" id="SSF50939">
    <property type="entry name" value="Sialidases"/>
    <property type="match status" value="1"/>
</dbReference>
<dbReference type="InterPro" id="IPR006311">
    <property type="entry name" value="TAT_signal"/>
</dbReference>
<feature type="signal peptide" evidence="1">
    <location>
        <begin position="1"/>
        <end position="34"/>
    </location>
</feature>